<protein>
    <recommendedName>
        <fullName evidence="5">N-alpha-acetyltransferase 40</fullName>
        <ecNumber evidence="4">2.3.1.257</ecNumber>
    </recommendedName>
</protein>
<evidence type="ECO:0000256" key="2">
    <source>
        <dbReference type="ARBA" id="ARBA00004496"/>
    </source>
</evidence>
<dbReference type="InterPro" id="IPR016181">
    <property type="entry name" value="Acyl_CoA_acyltransferase"/>
</dbReference>
<feature type="compositionally biased region" description="Polar residues" evidence="12">
    <location>
        <begin position="273"/>
        <end position="282"/>
    </location>
</feature>
<dbReference type="GO" id="GO:0010485">
    <property type="term" value="F:histone H4 acetyltransferase activity"/>
    <property type="evidence" value="ECO:0007669"/>
    <property type="project" value="InterPro"/>
</dbReference>
<comment type="similarity">
    <text evidence="3">Belongs to the acetyltransferase family. NAA40 subfamily.</text>
</comment>
<evidence type="ECO:0000256" key="6">
    <source>
        <dbReference type="ARBA" id="ARBA00022490"/>
    </source>
</evidence>
<dbReference type="SUPFAM" id="SSF55729">
    <property type="entry name" value="Acyl-CoA N-acyltransferases (Nat)"/>
    <property type="match status" value="1"/>
</dbReference>
<evidence type="ECO:0000313" key="14">
    <source>
        <dbReference type="EMBL" id="KAF7514197.1"/>
    </source>
</evidence>
<dbReference type="PANTHER" id="PTHR20531:SF1">
    <property type="entry name" value="N-ALPHA-ACETYLTRANSFERASE 40"/>
    <property type="match status" value="1"/>
</dbReference>
<dbReference type="AlphaFoldDB" id="A0A8H7E9H7"/>
<feature type="domain" description="N-acetyltransferase" evidence="13">
    <location>
        <begin position="74"/>
        <end position="246"/>
    </location>
</feature>
<evidence type="ECO:0000256" key="4">
    <source>
        <dbReference type="ARBA" id="ARBA00012950"/>
    </source>
</evidence>
<dbReference type="GO" id="GO:0005737">
    <property type="term" value="C:cytoplasm"/>
    <property type="evidence" value="ECO:0007669"/>
    <property type="project" value="UniProtKB-SubCell"/>
</dbReference>
<keyword evidence="8" id="KW-0539">Nucleus</keyword>
<evidence type="ECO:0000256" key="12">
    <source>
        <dbReference type="SAM" id="MobiDB-lite"/>
    </source>
</evidence>
<dbReference type="Gene3D" id="3.40.630.30">
    <property type="match status" value="1"/>
</dbReference>
<dbReference type="CDD" id="cd04301">
    <property type="entry name" value="NAT_SF"/>
    <property type="match status" value="1"/>
</dbReference>
<evidence type="ECO:0000256" key="5">
    <source>
        <dbReference type="ARBA" id="ARBA00015043"/>
    </source>
</evidence>
<comment type="catalytic activity">
    <reaction evidence="10">
        <text>N-terminal L-seryl-[histone H2A] + acetyl-CoA = N-terminal N(alpha)-acetyl-L-seryl-[histone H2A] + CoA + H(+)</text>
        <dbReference type="Rhea" id="RHEA:50600"/>
        <dbReference type="Rhea" id="RHEA-COMP:12742"/>
        <dbReference type="Rhea" id="RHEA-COMP:12744"/>
        <dbReference type="ChEBI" id="CHEBI:15378"/>
        <dbReference type="ChEBI" id="CHEBI:57287"/>
        <dbReference type="ChEBI" id="CHEBI:57288"/>
        <dbReference type="ChEBI" id="CHEBI:64738"/>
        <dbReference type="ChEBI" id="CHEBI:83690"/>
        <dbReference type="EC" id="2.3.1.257"/>
    </reaction>
</comment>
<keyword evidence="9" id="KW-0012">Acyltransferase</keyword>
<evidence type="ECO:0000256" key="7">
    <source>
        <dbReference type="ARBA" id="ARBA00022679"/>
    </source>
</evidence>
<sequence length="282" mass="31871">MPSHKRLHSRSEAKLSNPAIVKRPKRTLKPKEKSVIERVNALSVAQFYDQFFPPSAAGTVGSSTNLRITLSAWKEMPPPFREACVDLLELTSRDHYHRSEKGWSRAKKLKEMGHPAMKYLLLHPAPAAPLILKEDKLAGGEQTDGFLSFMITEEDRFEVIYCYELHLQPSLQGKGVGRRMMEVMEMIGSRVGVEKAMLTVFRSNDRAVKAYERWGYRVDDFSPEPRKLRDGTVKEPSYVILSKEREGFAREEKGHEQNDPGGLSKSADENGTDNKTASAQHG</sequence>
<dbReference type="GO" id="GO:0005634">
    <property type="term" value="C:nucleus"/>
    <property type="evidence" value="ECO:0007669"/>
    <property type="project" value="UniProtKB-SubCell"/>
</dbReference>
<reference evidence="14" key="1">
    <citation type="submission" date="2020-02" db="EMBL/GenBank/DDBJ databases">
        <authorList>
            <person name="Palmer J.M."/>
        </authorList>
    </citation>
    <scope>NUCLEOTIDE SEQUENCE</scope>
    <source>
        <strain evidence="14">EPUS1.4</strain>
        <tissue evidence="14">Thallus</tissue>
    </source>
</reference>
<keyword evidence="15" id="KW-1185">Reference proteome</keyword>
<gene>
    <name evidence="14" type="ORF">GJ744_004522</name>
</gene>
<organism evidence="14 15">
    <name type="scientific">Endocarpon pusillum</name>
    <dbReference type="NCBI Taxonomy" id="364733"/>
    <lineage>
        <taxon>Eukaryota</taxon>
        <taxon>Fungi</taxon>
        <taxon>Dikarya</taxon>
        <taxon>Ascomycota</taxon>
        <taxon>Pezizomycotina</taxon>
        <taxon>Eurotiomycetes</taxon>
        <taxon>Chaetothyriomycetidae</taxon>
        <taxon>Verrucariales</taxon>
        <taxon>Verrucariaceae</taxon>
        <taxon>Endocarpon</taxon>
    </lineage>
</organism>
<accession>A0A8H7E9H7</accession>
<dbReference type="Proteomes" id="UP000606974">
    <property type="component" value="Unassembled WGS sequence"/>
</dbReference>
<dbReference type="Pfam" id="PF00583">
    <property type="entry name" value="Acetyltransf_1"/>
    <property type="match status" value="1"/>
</dbReference>
<evidence type="ECO:0000256" key="8">
    <source>
        <dbReference type="ARBA" id="ARBA00023242"/>
    </source>
</evidence>
<comment type="catalytic activity">
    <reaction evidence="11">
        <text>N-terminal L-seryl-[histone H4] + acetyl-CoA = N-terminal N(alpha)-acetyl-L-seryl-[histone H4] + CoA + H(+)</text>
        <dbReference type="Rhea" id="RHEA:50596"/>
        <dbReference type="Rhea" id="RHEA-COMP:12740"/>
        <dbReference type="Rhea" id="RHEA-COMP:12743"/>
        <dbReference type="ChEBI" id="CHEBI:15378"/>
        <dbReference type="ChEBI" id="CHEBI:57287"/>
        <dbReference type="ChEBI" id="CHEBI:57288"/>
        <dbReference type="ChEBI" id="CHEBI:64738"/>
        <dbReference type="ChEBI" id="CHEBI:83690"/>
        <dbReference type="EC" id="2.3.1.257"/>
    </reaction>
</comment>
<dbReference type="EMBL" id="JAACFV010000002">
    <property type="protein sequence ID" value="KAF7514197.1"/>
    <property type="molecule type" value="Genomic_DNA"/>
</dbReference>
<dbReference type="InterPro" id="IPR039949">
    <property type="entry name" value="NAA40"/>
</dbReference>
<comment type="subcellular location">
    <subcellularLocation>
        <location evidence="2">Cytoplasm</location>
    </subcellularLocation>
    <subcellularLocation>
        <location evidence="1">Nucleus</location>
    </subcellularLocation>
</comment>
<proteinExistence type="inferred from homology"/>
<evidence type="ECO:0000259" key="13">
    <source>
        <dbReference type="PROSITE" id="PS51186"/>
    </source>
</evidence>
<feature type="compositionally biased region" description="Basic and acidic residues" evidence="12">
    <location>
        <begin position="244"/>
        <end position="258"/>
    </location>
</feature>
<name>A0A8H7E9H7_9EURO</name>
<evidence type="ECO:0000313" key="15">
    <source>
        <dbReference type="Proteomes" id="UP000606974"/>
    </source>
</evidence>
<dbReference type="EC" id="2.3.1.257" evidence="4"/>
<feature type="region of interest" description="Disordered" evidence="12">
    <location>
        <begin position="244"/>
        <end position="282"/>
    </location>
</feature>
<keyword evidence="7" id="KW-0808">Transferase</keyword>
<evidence type="ECO:0000256" key="1">
    <source>
        <dbReference type="ARBA" id="ARBA00004123"/>
    </source>
</evidence>
<dbReference type="InterPro" id="IPR000182">
    <property type="entry name" value="GNAT_dom"/>
</dbReference>
<dbReference type="GO" id="GO:1990189">
    <property type="term" value="F:protein N-terminal-serine acetyltransferase activity"/>
    <property type="evidence" value="ECO:0007669"/>
    <property type="project" value="UniProtKB-EC"/>
</dbReference>
<comment type="caution">
    <text evidence="14">The sequence shown here is derived from an EMBL/GenBank/DDBJ whole genome shotgun (WGS) entry which is preliminary data.</text>
</comment>
<dbReference type="GO" id="GO:0043998">
    <property type="term" value="F:histone H2A acetyltransferase activity"/>
    <property type="evidence" value="ECO:0007669"/>
    <property type="project" value="InterPro"/>
</dbReference>
<evidence type="ECO:0000256" key="10">
    <source>
        <dbReference type="ARBA" id="ARBA00047821"/>
    </source>
</evidence>
<dbReference type="PROSITE" id="PS51186">
    <property type="entry name" value="GNAT"/>
    <property type="match status" value="1"/>
</dbReference>
<evidence type="ECO:0000256" key="3">
    <source>
        <dbReference type="ARBA" id="ARBA00008870"/>
    </source>
</evidence>
<keyword evidence="6" id="KW-0963">Cytoplasm</keyword>
<dbReference type="PANTHER" id="PTHR20531">
    <property type="entry name" value="N-ALPHA-ACETYLTRANSFERASE 40"/>
    <property type="match status" value="1"/>
</dbReference>
<evidence type="ECO:0000256" key="11">
    <source>
        <dbReference type="ARBA" id="ARBA00049524"/>
    </source>
</evidence>
<dbReference type="OrthoDB" id="424551at2759"/>
<feature type="region of interest" description="Disordered" evidence="12">
    <location>
        <begin position="1"/>
        <end position="21"/>
    </location>
</feature>
<evidence type="ECO:0000256" key="9">
    <source>
        <dbReference type="ARBA" id="ARBA00023315"/>
    </source>
</evidence>